<feature type="compositionally biased region" description="Low complexity" evidence="1">
    <location>
        <begin position="9"/>
        <end position="23"/>
    </location>
</feature>
<organism evidence="2 3">
    <name type="scientific">Hansschlegelia zhihuaiae</name>
    <dbReference type="NCBI Taxonomy" id="405005"/>
    <lineage>
        <taxon>Bacteria</taxon>
        <taxon>Pseudomonadati</taxon>
        <taxon>Pseudomonadota</taxon>
        <taxon>Alphaproteobacteria</taxon>
        <taxon>Hyphomicrobiales</taxon>
        <taxon>Methylopilaceae</taxon>
        <taxon>Hansschlegelia</taxon>
    </lineage>
</organism>
<dbReference type="Proteomes" id="UP000289708">
    <property type="component" value="Unassembled WGS sequence"/>
</dbReference>
<feature type="region of interest" description="Disordered" evidence="1">
    <location>
        <begin position="1"/>
        <end position="24"/>
    </location>
</feature>
<evidence type="ECO:0000256" key="1">
    <source>
        <dbReference type="SAM" id="MobiDB-lite"/>
    </source>
</evidence>
<evidence type="ECO:0000313" key="3">
    <source>
        <dbReference type="Proteomes" id="UP000289708"/>
    </source>
</evidence>
<dbReference type="AlphaFoldDB" id="A0A4Q0MMQ7"/>
<protein>
    <submittedName>
        <fullName evidence="2">Uncharacterized protein</fullName>
    </submittedName>
</protein>
<accession>A0A4Q0MMQ7</accession>
<proteinExistence type="predicted"/>
<keyword evidence="3" id="KW-1185">Reference proteome</keyword>
<sequence>MTASTGLDPAPDAAPAKAANPGVPSAPLEVVARATGLKGALADDVAGRIVLALGEAGWWFVHDAQPGKRTGYRGGRPAVAGEG</sequence>
<comment type="caution">
    <text evidence="2">The sequence shown here is derived from an EMBL/GenBank/DDBJ whole genome shotgun (WGS) entry which is preliminary data.</text>
</comment>
<dbReference type="RefSeq" id="WP_128776040.1">
    <property type="nucleotide sequence ID" value="NZ_RYFI01000002.1"/>
</dbReference>
<evidence type="ECO:0000313" key="2">
    <source>
        <dbReference type="EMBL" id="RXF75050.1"/>
    </source>
</evidence>
<dbReference type="EMBL" id="RYFI01000002">
    <property type="protein sequence ID" value="RXF75050.1"/>
    <property type="molecule type" value="Genomic_DNA"/>
</dbReference>
<gene>
    <name evidence="2" type="ORF">EK403_03105</name>
</gene>
<name>A0A4Q0MMQ7_9HYPH</name>
<reference evidence="2 3" key="1">
    <citation type="submission" date="2018-12" db="EMBL/GenBank/DDBJ databases">
        <title>bacterium Hansschlegelia zhihuaiae S113.</title>
        <authorList>
            <person name="He J."/>
        </authorList>
    </citation>
    <scope>NUCLEOTIDE SEQUENCE [LARGE SCALE GENOMIC DNA]</scope>
    <source>
        <strain evidence="2 3">S 113</strain>
    </source>
</reference>